<gene>
    <name evidence="2" type="ORF">H9648_12900</name>
</gene>
<protein>
    <submittedName>
        <fullName evidence="2">Anti-repressor SinI family protein</fullName>
    </submittedName>
</protein>
<accession>A0ABR8SN66</accession>
<proteinExistence type="predicted"/>
<dbReference type="PROSITE" id="PS51500">
    <property type="entry name" value="SIN"/>
    <property type="match status" value="1"/>
</dbReference>
<reference evidence="2 3" key="1">
    <citation type="submission" date="2020-08" db="EMBL/GenBank/DDBJ databases">
        <title>A Genomic Blueprint of the Chicken Gut Microbiome.</title>
        <authorList>
            <person name="Gilroy R."/>
            <person name="Ravi A."/>
            <person name="Getino M."/>
            <person name="Pursley I."/>
            <person name="Horton D.L."/>
            <person name="Alikhan N.-F."/>
            <person name="Baker D."/>
            <person name="Gharbi K."/>
            <person name="Hall N."/>
            <person name="Watson M."/>
            <person name="Adriaenssens E.M."/>
            <person name="Foster-Nyarko E."/>
            <person name="Jarju S."/>
            <person name="Secka A."/>
            <person name="Antonio M."/>
            <person name="Oren A."/>
            <person name="Chaudhuri R."/>
            <person name="La Ragione R.M."/>
            <person name="Hildebrand F."/>
            <person name="Pallen M.J."/>
        </authorList>
    </citation>
    <scope>NUCLEOTIDE SEQUENCE [LARGE SCALE GENOMIC DNA]</scope>
    <source>
        <strain evidence="2 3">Sa2CUA10</strain>
    </source>
</reference>
<evidence type="ECO:0000313" key="2">
    <source>
        <dbReference type="EMBL" id="MBD7964953.1"/>
    </source>
</evidence>
<sequence length="52" mass="6218">MEGFLVENTLKLDHEWIELIKEARDQGFTKEEIIRFLQNPQLALEKYQLQGN</sequence>
<dbReference type="SUPFAM" id="SSF47406">
    <property type="entry name" value="SinR repressor dimerisation domain-like"/>
    <property type="match status" value="1"/>
</dbReference>
<keyword evidence="3" id="KW-1185">Reference proteome</keyword>
<evidence type="ECO:0000259" key="1">
    <source>
        <dbReference type="PROSITE" id="PS51500"/>
    </source>
</evidence>
<feature type="domain" description="Sin" evidence="1">
    <location>
        <begin position="3"/>
        <end position="41"/>
    </location>
</feature>
<organism evidence="2 3">
    <name type="scientific">Fictibacillus norfolkensis</name>
    <dbReference type="NCBI Taxonomy" id="2762233"/>
    <lineage>
        <taxon>Bacteria</taxon>
        <taxon>Bacillati</taxon>
        <taxon>Bacillota</taxon>
        <taxon>Bacilli</taxon>
        <taxon>Bacillales</taxon>
        <taxon>Fictibacillaceae</taxon>
        <taxon>Fictibacillus</taxon>
    </lineage>
</organism>
<dbReference type="InterPro" id="IPR010981">
    <property type="entry name" value="SinR/SinI_dimer_dom"/>
</dbReference>
<dbReference type="Pfam" id="PF08671">
    <property type="entry name" value="SinI"/>
    <property type="match status" value="1"/>
</dbReference>
<dbReference type="InterPro" id="IPR036281">
    <property type="entry name" value="SinR/SinI_dimer_dom_sf"/>
</dbReference>
<name>A0ABR8SN66_9BACL</name>
<dbReference type="EMBL" id="JACSQM010000005">
    <property type="protein sequence ID" value="MBD7964953.1"/>
    <property type="molecule type" value="Genomic_DNA"/>
</dbReference>
<dbReference type="Proteomes" id="UP000603641">
    <property type="component" value="Unassembled WGS sequence"/>
</dbReference>
<comment type="caution">
    <text evidence="2">The sequence shown here is derived from an EMBL/GenBank/DDBJ whole genome shotgun (WGS) entry which is preliminary data.</text>
</comment>
<evidence type="ECO:0000313" key="3">
    <source>
        <dbReference type="Proteomes" id="UP000603641"/>
    </source>
</evidence>